<comment type="caution">
    <text evidence="6">The sequence shown here is derived from an EMBL/GenBank/DDBJ whole genome shotgun (WGS) entry which is preliminary data.</text>
</comment>
<organism evidence="6 7">
    <name type="scientific">Laedolimicola intestinihominis</name>
    <dbReference type="NCBI Taxonomy" id="3133166"/>
    <lineage>
        <taxon>Bacteria</taxon>
        <taxon>Bacillati</taxon>
        <taxon>Bacillota</taxon>
        <taxon>Clostridia</taxon>
        <taxon>Lachnospirales</taxon>
        <taxon>Lachnospiraceae</taxon>
        <taxon>Laedolimicola</taxon>
    </lineage>
</organism>
<dbReference type="PANTHER" id="PTHR42742">
    <property type="entry name" value="TRANSCRIPTIONAL REPRESSOR MPRA"/>
    <property type="match status" value="1"/>
</dbReference>
<protein>
    <recommendedName>
        <fullName evidence="3">Phosphohexomutase</fullName>
    </recommendedName>
    <alternativeName>
        <fullName evidence="4">Phosphomannose isomerase</fullName>
    </alternativeName>
</protein>
<dbReference type="InterPro" id="IPR011051">
    <property type="entry name" value="RmlC_Cupin_sf"/>
</dbReference>
<evidence type="ECO:0000259" key="5">
    <source>
        <dbReference type="Pfam" id="PF21621"/>
    </source>
</evidence>
<dbReference type="Gene3D" id="2.60.120.10">
    <property type="entry name" value="Jelly Rolls"/>
    <property type="match status" value="2"/>
</dbReference>
<feature type="domain" description="Mannose-6-phosphate isomerase cupin" evidence="5">
    <location>
        <begin position="198"/>
        <end position="272"/>
    </location>
</feature>
<dbReference type="Proteomes" id="UP001438008">
    <property type="component" value="Unassembled WGS sequence"/>
</dbReference>
<name>A0ABV1FJA5_9FIRM</name>
<dbReference type="PANTHER" id="PTHR42742:SF3">
    <property type="entry name" value="FRUCTOKINASE"/>
    <property type="match status" value="1"/>
</dbReference>
<accession>A0ABV1FJA5</accession>
<evidence type="ECO:0000256" key="2">
    <source>
        <dbReference type="ARBA" id="ARBA00022833"/>
    </source>
</evidence>
<gene>
    <name evidence="6" type="ORF">WMO29_11760</name>
</gene>
<keyword evidence="1" id="KW-0479">Metal-binding</keyword>
<dbReference type="InterPro" id="IPR051804">
    <property type="entry name" value="Carb_Metab_Reg_Kinase/Isom"/>
</dbReference>
<dbReference type="Pfam" id="PF21621">
    <property type="entry name" value="MPI_cupin_dom"/>
    <property type="match status" value="1"/>
</dbReference>
<proteinExistence type="predicted"/>
<keyword evidence="2" id="KW-0862">Zinc</keyword>
<keyword evidence="6" id="KW-0413">Isomerase</keyword>
<evidence type="ECO:0000256" key="1">
    <source>
        <dbReference type="ARBA" id="ARBA00022723"/>
    </source>
</evidence>
<dbReference type="GO" id="GO:0016853">
    <property type="term" value="F:isomerase activity"/>
    <property type="evidence" value="ECO:0007669"/>
    <property type="project" value="UniProtKB-KW"/>
</dbReference>
<dbReference type="RefSeq" id="WP_349164921.1">
    <property type="nucleotide sequence ID" value="NZ_JBBMFE010000011.1"/>
</dbReference>
<dbReference type="SUPFAM" id="SSF51182">
    <property type="entry name" value="RmlC-like cupins"/>
    <property type="match status" value="1"/>
</dbReference>
<dbReference type="PIRSF" id="PIRSF036894">
    <property type="entry name" value="PMI_Firm_short"/>
    <property type="match status" value="1"/>
</dbReference>
<dbReference type="InterPro" id="IPR049071">
    <property type="entry name" value="MPI_cupin_dom"/>
</dbReference>
<sequence>MQPAQPQKLTPIRKTYIWGTEDWMLSWFNEGLEDVPLLIKIIKAREALSVQVHPGNAFAREKEQKSGKTEMWYVLDCEPGAYLYYGLKHKISEDEFRKRIQNQTILEVCRKMPVKKGDVFYIPAGLLHAIGAGITVAEIQQSSDVTYRVYDYNRENANHEKRPLHIEKAALVAGFMPPLAGHRPMGPRIRKNGYSRTLLVQCPYFVVQLYEISESVTGNTAGGFQSLLILEGEGVLKTRFGEMSLKAGDSIYLPKETGDYQIIGTLQLLRSTAERK</sequence>
<dbReference type="InterPro" id="IPR014710">
    <property type="entry name" value="RmlC-like_jellyroll"/>
</dbReference>
<keyword evidence="7" id="KW-1185">Reference proteome</keyword>
<evidence type="ECO:0000256" key="3">
    <source>
        <dbReference type="ARBA" id="ARBA00029741"/>
    </source>
</evidence>
<evidence type="ECO:0000313" key="6">
    <source>
        <dbReference type="EMBL" id="MEQ2473152.1"/>
    </source>
</evidence>
<dbReference type="EMBL" id="JBBMFE010000011">
    <property type="protein sequence ID" value="MEQ2473152.1"/>
    <property type="molecule type" value="Genomic_DNA"/>
</dbReference>
<dbReference type="InterPro" id="IPR014628">
    <property type="entry name" value="Man6P_isomerase_Firm_short"/>
</dbReference>
<reference evidence="6 7" key="1">
    <citation type="submission" date="2024-03" db="EMBL/GenBank/DDBJ databases">
        <title>Human intestinal bacterial collection.</title>
        <authorList>
            <person name="Pauvert C."/>
            <person name="Hitch T.C.A."/>
            <person name="Clavel T."/>
        </authorList>
    </citation>
    <scope>NUCLEOTIDE SEQUENCE [LARGE SCALE GENOMIC DNA]</scope>
    <source>
        <strain evidence="6 7">CLA-AA-H132</strain>
    </source>
</reference>
<dbReference type="CDD" id="cd07010">
    <property type="entry name" value="cupin_PMI_type_I_N_bac"/>
    <property type="match status" value="1"/>
</dbReference>
<evidence type="ECO:0000313" key="7">
    <source>
        <dbReference type="Proteomes" id="UP001438008"/>
    </source>
</evidence>
<evidence type="ECO:0000256" key="4">
    <source>
        <dbReference type="ARBA" id="ARBA00030762"/>
    </source>
</evidence>